<keyword evidence="1" id="KW-0812">Transmembrane</keyword>
<name>A0ABP0UUN8_9BRYO</name>
<keyword evidence="1" id="KW-0472">Membrane</keyword>
<gene>
    <name evidence="2" type="ORF">CSSPTR1EN2_LOCUS19559</name>
</gene>
<evidence type="ECO:0000313" key="3">
    <source>
        <dbReference type="Proteomes" id="UP001497512"/>
    </source>
</evidence>
<accession>A0ABP0UUN8</accession>
<organism evidence="2 3">
    <name type="scientific">Sphagnum troendelagicum</name>
    <dbReference type="NCBI Taxonomy" id="128251"/>
    <lineage>
        <taxon>Eukaryota</taxon>
        <taxon>Viridiplantae</taxon>
        <taxon>Streptophyta</taxon>
        <taxon>Embryophyta</taxon>
        <taxon>Bryophyta</taxon>
        <taxon>Sphagnophytina</taxon>
        <taxon>Sphagnopsida</taxon>
        <taxon>Sphagnales</taxon>
        <taxon>Sphagnaceae</taxon>
        <taxon>Sphagnum</taxon>
    </lineage>
</organism>
<evidence type="ECO:0000313" key="2">
    <source>
        <dbReference type="EMBL" id="CAK9229090.1"/>
    </source>
</evidence>
<protein>
    <submittedName>
        <fullName evidence="2">Uncharacterized protein</fullName>
    </submittedName>
</protein>
<keyword evidence="3" id="KW-1185">Reference proteome</keyword>
<proteinExistence type="predicted"/>
<feature type="transmembrane region" description="Helical" evidence="1">
    <location>
        <begin position="58"/>
        <end position="79"/>
    </location>
</feature>
<dbReference type="EMBL" id="OZ019898">
    <property type="protein sequence ID" value="CAK9229090.1"/>
    <property type="molecule type" value="Genomic_DNA"/>
</dbReference>
<keyword evidence="1" id="KW-1133">Transmembrane helix</keyword>
<reference evidence="2" key="1">
    <citation type="submission" date="2024-02" db="EMBL/GenBank/DDBJ databases">
        <authorList>
            <consortium name="ELIXIR-Norway"/>
            <consortium name="Elixir Norway"/>
        </authorList>
    </citation>
    <scope>NUCLEOTIDE SEQUENCE</scope>
</reference>
<evidence type="ECO:0000256" key="1">
    <source>
        <dbReference type="SAM" id="Phobius"/>
    </source>
</evidence>
<dbReference type="Proteomes" id="UP001497512">
    <property type="component" value="Chromosome 6"/>
</dbReference>
<sequence>MGVLMREREREGGEALGAAATTIEALPPARLPYLRSLLAFPALILEPSDHRSPGEDDLIAVHVACLISAALLLGAFSLLGCGTVETASEVRPGNLGCLRGCFPSALSALRSQHRAIG</sequence>